<evidence type="ECO:0000313" key="3">
    <source>
        <dbReference type="Proteomes" id="UP001595711"/>
    </source>
</evidence>
<keyword evidence="1" id="KW-1133">Transmembrane helix</keyword>
<keyword evidence="1" id="KW-0812">Transmembrane</keyword>
<accession>A0ABV7VGG1</accession>
<sequence length="187" mass="20161">MALPGRDECLAALRGFVAVLRGDPQAPRYYDLSVDGVWRSFWPGLLLTIPYTLLLPAADPTVTTDVGALLGQFVLQLAVWFVYLAVMMVFCRAFGLTARYAVFVILYNWGQAVLLLSILPVLALAAAGLLPAAVPQGWSLLLLLFWLFAVTRMARVGLGAALGAAVLAGLLDPAVTELLHRLVDLIL</sequence>
<name>A0ABV7VGG1_9PROT</name>
<feature type="transmembrane region" description="Helical" evidence="1">
    <location>
        <begin position="102"/>
        <end position="123"/>
    </location>
</feature>
<keyword evidence="3" id="KW-1185">Reference proteome</keyword>
<comment type="caution">
    <text evidence="2">The sequence shown here is derived from an EMBL/GenBank/DDBJ whole genome shotgun (WGS) entry which is preliminary data.</text>
</comment>
<gene>
    <name evidence="2" type="ORF">ACFOOQ_10110</name>
</gene>
<evidence type="ECO:0008006" key="4">
    <source>
        <dbReference type="Google" id="ProtNLM"/>
    </source>
</evidence>
<keyword evidence="1" id="KW-0472">Membrane</keyword>
<organism evidence="2 3">
    <name type="scientific">Ferrovibrio xuzhouensis</name>
    <dbReference type="NCBI Taxonomy" id="1576914"/>
    <lineage>
        <taxon>Bacteria</taxon>
        <taxon>Pseudomonadati</taxon>
        <taxon>Pseudomonadota</taxon>
        <taxon>Alphaproteobacteria</taxon>
        <taxon>Rhodospirillales</taxon>
        <taxon>Rhodospirillaceae</taxon>
        <taxon>Ferrovibrio</taxon>
    </lineage>
</organism>
<proteinExistence type="predicted"/>
<dbReference type="RefSeq" id="WP_379725489.1">
    <property type="nucleotide sequence ID" value="NZ_JBHRYJ010000002.1"/>
</dbReference>
<evidence type="ECO:0000313" key="2">
    <source>
        <dbReference type="EMBL" id="MFC3675897.1"/>
    </source>
</evidence>
<feature type="transmembrane region" description="Helical" evidence="1">
    <location>
        <begin position="37"/>
        <end position="57"/>
    </location>
</feature>
<evidence type="ECO:0000256" key="1">
    <source>
        <dbReference type="SAM" id="Phobius"/>
    </source>
</evidence>
<dbReference type="Proteomes" id="UP001595711">
    <property type="component" value="Unassembled WGS sequence"/>
</dbReference>
<feature type="transmembrane region" description="Helical" evidence="1">
    <location>
        <begin position="69"/>
        <end position="90"/>
    </location>
</feature>
<reference evidence="3" key="1">
    <citation type="journal article" date="2019" name="Int. J. Syst. Evol. Microbiol.">
        <title>The Global Catalogue of Microorganisms (GCM) 10K type strain sequencing project: providing services to taxonomists for standard genome sequencing and annotation.</title>
        <authorList>
            <consortium name="The Broad Institute Genomics Platform"/>
            <consortium name="The Broad Institute Genome Sequencing Center for Infectious Disease"/>
            <person name="Wu L."/>
            <person name="Ma J."/>
        </authorList>
    </citation>
    <scope>NUCLEOTIDE SEQUENCE [LARGE SCALE GENOMIC DNA]</scope>
    <source>
        <strain evidence="3">KCTC 42182</strain>
    </source>
</reference>
<dbReference type="EMBL" id="JBHRYJ010000002">
    <property type="protein sequence ID" value="MFC3675897.1"/>
    <property type="molecule type" value="Genomic_DNA"/>
</dbReference>
<feature type="transmembrane region" description="Helical" evidence="1">
    <location>
        <begin position="156"/>
        <end position="175"/>
    </location>
</feature>
<feature type="transmembrane region" description="Helical" evidence="1">
    <location>
        <begin position="129"/>
        <end position="149"/>
    </location>
</feature>
<protein>
    <recommendedName>
        <fullName evidence="4">Yip1 domain-containing protein</fullName>
    </recommendedName>
</protein>